<gene>
    <name evidence="1" type="ORF">HA052_04580</name>
</gene>
<evidence type="ECO:0000313" key="1">
    <source>
        <dbReference type="EMBL" id="NHR04467.1"/>
    </source>
</evidence>
<evidence type="ECO:0000313" key="2">
    <source>
        <dbReference type="Proteomes" id="UP001515641"/>
    </source>
</evidence>
<protein>
    <submittedName>
        <fullName evidence="1">PRTRC system protein C</fullName>
    </submittedName>
</protein>
<dbReference type="NCBIfam" id="TIGR03738">
    <property type="entry name" value="PRTRC_C"/>
    <property type="match status" value="1"/>
</dbReference>
<accession>A0ABX0L4A0</accession>
<comment type="caution">
    <text evidence="1">The sequence shown here is derived from an EMBL/GenBank/DDBJ whole genome shotgun (WGS) entry which is preliminary data.</text>
</comment>
<dbReference type="RefSeq" id="WP_166450983.1">
    <property type="nucleotide sequence ID" value="NZ_JAAOMA010000004.1"/>
</dbReference>
<proteinExistence type="predicted"/>
<dbReference type="InterPro" id="IPR022289">
    <property type="entry name" value="PRTRC_protein-C"/>
</dbReference>
<organism evidence="1 2">
    <name type="scientific">Chromobacterium fluminis</name>
    <dbReference type="NCBI Taxonomy" id="3044269"/>
    <lineage>
        <taxon>Bacteria</taxon>
        <taxon>Pseudomonadati</taxon>
        <taxon>Pseudomonadota</taxon>
        <taxon>Betaproteobacteria</taxon>
        <taxon>Neisseriales</taxon>
        <taxon>Chromobacteriaceae</taxon>
        <taxon>Chromobacterium</taxon>
    </lineage>
</organism>
<dbReference type="InterPro" id="IPR032866">
    <property type="entry name" value="Prok_Ub"/>
</dbReference>
<reference evidence="1 2" key="1">
    <citation type="submission" date="2020-03" db="EMBL/GenBank/DDBJ databases">
        <title>Draft genome sequence of environmentally isolated cultures.</title>
        <authorList>
            <person name="Wilson H.S."/>
            <person name="De Leon M.E."/>
        </authorList>
    </citation>
    <scope>NUCLEOTIDE SEQUENCE [LARGE SCALE GENOMIC DNA]</scope>
    <source>
        <strain evidence="1 2">HSC-31F16</strain>
    </source>
</reference>
<name>A0ABX0L4A0_9NEIS</name>
<dbReference type="EMBL" id="JAAOMA010000004">
    <property type="protein sequence ID" value="NHR04467.1"/>
    <property type="molecule type" value="Genomic_DNA"/>
</dbReference>
<keyword evidence="2" id="KW-1185">Reference proteome</keyword>
<dbReference type="Proteomes" id="UP001515641">
    <property type="component" value="Unassembled WGS sequence"/>
</dbReference>
<dbReference type="Pfam" id="PF14454">
    <property type="entry name" value="Prok_Ub"/>
    <property type="match status" value="1"/>
</dbReference>
<sequence length="69" mass="7429">MAIKTIVLKRTFKYGSINLPDPGSNLSIEQVLDTYAAAYPELITAVVEGPVEKGGVLVYEFRKAVGTKG</sequence>